<dbReference type="GO" id="GO:0022857">
    <property type="term" value="F:transmembrane transporter activity"/>
    <property type="evidence" value="ECO:0007669"/>
    <property type="project" value="InterPro"/>
</dbReference>
<dbReference type="InterPro" id="IPR006143">
    <property type="entry name" value="RND_pump_MFP"/>
</dbReference>
<accession>A0A085TSL9</accession>
<dbReference type="InterPro" id="IPR050465">
    <property type="entry name" value="UPF0194_transport"/>
</dbReference>
<evidence type="ECO:0000256" key="3">
    <source>
        <dbReference type="ARBA" id="ARBA00023054"/>
    </source>
</evidence>
<evidence type="ECO:0000313" key="8">
    <source>
        <dbReference type="Proteomes" id="UP000028607"/>
    </source>
</evidence>
<dbReference type="EMBL" id="AQRC01000016">
    <property type="protein sequence ID" value="KFE33716.1"/>
    <property type="molecule type" value="Genomic_DNA"/>
</dbReference>
<dbReference type="Pfam" id="PF25989">
    <property type="entry name" value="YknX_C"/>
    <property type="match status" value="1"/>
</dbReference>
<dbReference type="GO" id="GO:0030313">
    <property type="term" value="C:cell envelope"/>
    <property type="evidence" value="ECO:0007669"/>
    <property type="project" value="UniProtKB-SubCell"/>
</dbReference>
<dbReference type="GO" id="GO:0016020">
    <property type="term" value="C:membrane"/>
    <property type="evidence" value="ECO:0007669"/>
    <property type="project" value="InterPro"/>
</dbReference>
<evidence type="ECO:0000259" key="6">
    <source>
        <dbReference type="Pfam" id="PF25989"/>
    </source>
</evidence>
<evidence type="ECO:0000256" key="2">
    <source>
        <dbReference type="ARBA" id="ARBA00009477"/>
    </source>
</evidence>
<comment type="caution">
    <text evidence="7">The sequence shown here is derived from an EMBL/GenBank/DDBJ whole genome shotgun (WGS) entry which is preliminary data.</text>
</comment>
<protein>
    <submittedName>
        <fullName evidence="7">RND family efflux transporter MFP subunit</fullName>
    </submittedName>
</protein>
<reference evidence="8" key="1">
    <citation type="submission" date="2013-04" db="EMBL/GenBank/DDBJ databases">
        <title>Thioclava sp. 13D2W-2 Genome Sequencing.</title>
        <authorList>
            <person name="Lai Q."/>
            <person name="Li G."/>
            <person name="Shao Z."/>
        </authorList>
    </citation>
    <scope>NUCLEOTIDE SEQUENCE [LARGE SCALE GENOMIC DNA]</scope>
    <source>
        <strain evidence="8">13D2W-2</strain>
    </source>
</reference>
<feature type="chain" id="PRO_5001797382" evidence="5">
    <location>
        <begin position="25"/>
        <end position="405"/>
    </location>
</feature>
<dbReference type="RefSeq" id="WP_051856348.1">
    <property type="nucleotide sequence ID" value="NZ_AQRC01000016.1"/>
</dbReference>
<dbReference type="AlphaFoldDB" id="A0A085TSL9"/>
<evidence type="ECO:0000256" key="4">
    <source>
        <dbReference type="SAM" id="Coils"/>
    </source>
</evidence>
<dbReference type="Gene3D" id="2.40.50.100">
    <property type="match status" value="1"/>
</dbReference>
<sequence length="405" mass="42364">MTPKPRTRWLIPILVALITAGALAALFWPQPQPVDTGIVSRGPMKLVIEDDGRTRVNEAFTVSAPVSGRLERLDIHVGDPVVKGETVVARMRPALPAVLDARSRAQAEAALAEAKAALSAAEGDYRAAVAKRAQAEADLARSQRLALSGTISQSVLDRDQVTADYAEAQEAAAKAAIAMREAAVASAQSVLQNDAAASNGEAADAIPLYAPASGTVLQILRESETVLAAGTPIMEIGNISDGLEVVADLLSRDAVRVRVGDPVEITDWGGPNVLEGKVERIDPSGVTKVSALGVEEQRVGVVIGFTGDPARREGLGHGFQVTVGIVVWQAQDALRVPSSALFRRGSGWAVFRVKDGRAHEIPVEIGTDNGQVAEVTSGLSEGDQVVLYPVEGLADGARVAPRIAS</sequence>
<keyword evidence="8" id="KW-1185">Reference proteome</keyword>
<name>A0A085TSL9_9RHOB</name>
<evidence type="ECO:0000256" key="1">
    <source>
        <dbReference type="ARBA" id="ARBA00004196"/>
    </source>
</evidence>
<comment type="similarity">
    <text evidence="2">Belongs to the membrane fusion protein (MFP) (TC 8.A.1) family.</text>
</comment>
<keyword evidence="5" id="KW-0732">Signal</keyword>
<evidence type="ECO:0000256" key="5">
    <source>
        <dbReference type="SAM" id="SignalP"/>
    </source>
</evidence>
<feature type="domain" description="YknX-like C-terminal permuted SH3-like" evidence="6">
    <location>
        <begin position="333"/>
        <end position="399"/>
    </location>
</feature>
<evidence type="ECO:0000313" key="7">
    <source>
        <dbReference type="EMBL" id="KFE33716.1"/>
    </source>
</evidence>
<dbReference type="OrthoDB" id="9791520at2"/>
<dbReference type="PANTHER" id="PTHR32347:SF29">
    <property type="entry name" value="UPF0194 MEMBRANE PROTEIN YBHG"/>
    <property type="match status" value="1"/>
</dbReference>
<dbReference type="Gene3D" id="2.40.30.170">
    <property type="match status" value="1"/>
</dbReference>
<reference evidence="7 8" key="2">
    <citation type="journal article" date="2015" name="Antonie Van Leeuwenhoek">
        <title>Thioclava indica sp. nov., isolated from surface seawater of the Indian Ocean.</title>
        <authorList>
            <person name="Liu Y."/>
            <person name="Lai Q."/>
            <person name="Du J."/>
            <person name="Xu H."/>
            <person name="Jiang L."/>
            <person name="Shao Z."/>
        </authorList>
    </citation>
    <scope>NUCLEOTIDE SEQUENCE [LARGE SCALE GENOMIC DNA]</scope>
    <source>
        <strain evidence="7 8">13D2W-2</strain>
    </source>
</reference>
<comment type="subcellular location">
    <subcellularLocation>
        <location evidence="1">Cell envelope</location>
    </subcellularLocation>
</comment>
<proteinExistence type="inferred from homology"/>
<dbReference type="PANTHER" id="PTHR32347">
    <property type="entry name" value="EFFLUX SYSTEM COMPONENT YKNX-RELATED"/>
    <property type="match status" value="1"/>
</dbReference>
<dbReference type="InterPro" id="IPR058637">
    <property type="entry name" value="YknX-like_C"/>
</dbReference>
<dbReference type="NCBIfam" id="TIGR01730">
    <property type="entry name" value="RND_mfp"/>
    <property type="match status" value="1"/>
</dbReference>
<feature type="signal peptide" evidence="5">
    <location>
        <begin position="1"/>
        <end position="24"/>
    </location>
</feature>
<organism evidence="7 8">
    <name type="scientific">Thioclava atlantica</name>
    <dbReference type="NCBI Taxonomy" id="1317124"/>
    <lineage>
        <taxon>Bacteria</taxon>
        <taxon>Pseudomonadati</taxon>
        <taxon>Pseudomonadota</taxon>
        <taxon>Alphaproteobacteria</taxon>
        <taxon>Rhodobacterales</taxon>
        <taxon>Paracoccaceae</taxon>
        <taxon>Thioclava</taxon>
    </lineage>
</organism>
<dbReference type="eggNOG" id="COG0845">
    <property type="taxonomic scope" value="Bacteria"/>
</dbReference>
<gene>
    <name evidence="7" type="ORF">DW2_16996</name>
</gene>
<dbReference type="Gene3D" id="2.40.420.20">
    <property type="match status" value="1"/>
</dbReference>
<keyword evidence="3 4" id="KW-0175">Coiled coil</keyword>
<feature type="coiled-coil region" evidence="4">
    <location>
        <begin position="104"/>
        <end position="138"/>
    </location>
</feature>
<dbReference type="Proteomes" id="UP000028607">
    <property type="component" value="Unassembled WGS sequence"/>
</dbReference>
<dbReference type="STRING" id="1317124.DW2_16996"/>
<dbReference type="PATRIC" id="fig|1317124.6.peg.3426"/>